<protein>
    <submittedName>
        <fullName evidence="2">Uncharacterized protein</fullName>
    </submittedName>
</protein>
<feature type="region of interest" description="Disordered" evidence="1">
    <location>
        <begin position="19"/>
        <end position="52"/>
    </location>
</feature>
<evidence type="ECO:0000313" key="2">
    <source>
        <dbReference type="EMBL" id="KAB0677524.1"/>
    </source>
</evidence>
<sequence>MGPCSPTPSGPAACLWLHQQAGQKTAPDQSAKASNPLLQQGSHPQRTSSVELSVRTTRSASVFLVVQEVALVTFACPLSARRVLAR</sequence>
<evidence type="ECO:0000313" key="3">
    <source>
        <dbReference type="Proteomes" id="UP000432089"/>
    </source>
</evidence>
<evidence type="ECO:0000256" key="1">
    <source>
        <dbReference type="SAM" id="MobiDB-lite"/>
    </source>
</evidence>
<comment type="caution">
    <text evidence="2">The sequence shown here is derived from an EMBL/GenBank/DDBJ whole genome shotgun (WGS) entry which is preliminary data.</text>
</comment>
<proteinExistence type="predicted"/>
<dbReference type="Proteomes" id="UP000432089">
    <property type="component" value="Unassembled WGS sequence"/>
</dbReference>
<organism evidence="2 3">
    <name type="scientific">Plantimonas leprariae</name>
    <dbReference type="NCBI Taxonomy" id="2615207"/>
    <lineage>
        <taxon>Bacteria</taxon>
        <taxon>Pseudomonadati</taxon>
        <taxon>Pseudomonadota</taxon>
        <taxon>Alphaproteobacteria</taxon>
        <taxon>Hyphomicrobiales</taxon>
        <taxon>Aurantimonadaceae</taxon>
        <taxon>Plantimonas</taxon>
    </lineage>
</organism>
<keyword evidence="3" id="KW-1185">Reference proteome</keyword>
<name>A0A7V7TVG0_9HYPH</name>
<accession>A0A7V7TVG0</accession>
<dbReference type="AlphaFoldDB" id="A0A7V7TVG0"/>
<reference evidence="2 3" key="1">
    <citation type="submission" date="2019-09" db="EMBL/GenBank/DDBJ databases">
        <title>YIM 132180 draft genome.</title>
        <authorList>
            <person name="Zhang K."/>
        </authorList>
    </citation>
    <scope>NUCLEOTIDE SEQUENCE [LARGE SCALE GENOMIC DNA]</scope>
    <source>
        <strain evidence="2 3">YIM 132180</strain>
    </source>
</reference>
<dbReference type="EMBL" id="VZDO01000016">
    <property type="protein sequence ID" value="KAB0677524.1"/>
    <property type="molecule type" value="Genomic_DNA"/>
</dbReference>
<gene>
    <name evidence="2" type="ORF">F6X38_17775</name>
</gene>
<feature type="compositionally biased region" description="Polar residues" evidence="1">
    <location>
        <begin position="20"/>
        <end position="52"/>
    </location>
</feature>